<feature type="domain" description="Carrier" evidence="1">
    <location>
        <begin position="1"/>
        <end position="78"/>
    </location>
</feature>
<dbReference type="PROSITE" id="PS50075">
    <property type="entry name" value="CARRIER"/>
    <property type="match status" value="1"/>
</dbReference>
<dbReference type="Gene3D" id="1.10.1200.10">
    <property type="entry name" value="ACP-like"/>
    <property type="match status" value="1"/>
</dbReference>
<name>A0A3M8T527_9ACTN</name>
<accession>A0A3M8T527</accession>
<dbReference type="Proteomes" id="UP000275401">
    <property type="component" value="Unassembled WGS sequence"/>
</dbReference>
<proteinExistence type="predicted"/>
<dbReference type="RefSeq" id="WP_123107321.1">
    <property type="nucleotide sequence ID" value="NZ_RIBZ01000809.1"/>
</dbReference>
<dbReference type="SUPFAM" id="SSF47336">
    <property type="entry name" value="ACP-like"/>
    <property type="match status" value="1"/>
</dbReference>
<organism evidence="2 3">
    <name type="scientific">Streptomyces botrytidirepellens</name>
    <dbReference type="NCBI Taxonomy" id="2486417"/>
    <lineage>
        <taxon>Bacteria</taxon>
        <taxon>Bacillati</taxon>
        <taxon>Actinomycetota</taxon>
        <taxon>Actinomycetes</taxon>
        <taxon>Kitasatosporales</taxon>
        <taxon>Streptomycetaceae</taxon>
        <taxon>Streptomyces</taxon>
    </lineage>
</organism>
<dbReference type="InterPro" id="IPR009081">
    <property type="entry name" value="PP-bd_ACP"/>
</dbReference>
<dbReference type="AlphaFoldDB" id="A0A3M8T527"/>
<dbReference type="Pfam" id="PF00550">
    <property type="entry name" value="PP-binding"/>
    <property type="match status" value="1"/>
</dbReference>
<evidence type="ECO:0000259" key="1">
    <source>
        <dbReference type="PROSITE" id="PS50075"/>
    </source>
</evidence>
<evidence type="ECO:0000313" key="3">
    <source>
        <dbReference type="Proteomes" id="UP000275401"/>
    </source>
</evidence>
<gene>
    <name evidence="2" type="ORF">EEJ42_41565</name>
</gene>
<dbReference type="InterPro" id="IPR036736">
    <property type="entry name" value="ACP-like_sf"/>
</dbReference>
<dbReference type="EMBL" id="RIBZ01000809">
    <property type="protein sequence ID" value="RNF88095.1"/>
    <property type="molecule type" value="Genomic_DNA"/>
</dbReference>
<protein>
    <submittedName>
        <fullName evidence="2">Acyl carrier protein</fullName>
    </submittedName>
</protein>
<evidence type="ECO:0000313" key="2">
    <source>
        <dbReference type="EMBL" id="RNF88095.1"/>
    </source>
</evidence>
<keyword evidence="3" id="KW-1185">Reference proteome</keyword>
<reference evidence="2 3" key="1">
    <citation type="submission" date="2018-11" db="EMBL/GenBank/DDBJ databases">
        <title>The Potential of Streptomyces as Biocontrol Agents against the Tomato grey mould, Botrytis cinerea (Gray mold) Frontiers in Microbiology.</title>
        <authorList>
            <person name="Li D."/>
        </authorList>
    </citation>
    <scope>NUCLEOTIDE SEQUENCE [LARGE SCALE GENOMIC DNA]</scope>
    <source>
        <strain evidence="2 3">NEAU-LD23</strain>
    </source>
</reference>
<sequence length="78" mass="8784">MWDESFGELLRKHLPLLESGDELTADLSLRDFGLDSMGMVSLLSSLEDMYGVRFVDDALNDDNFATPETLWKALAAMR</sequence>
<comment type="caution">
    <text evidence="2">The sequence shown here is derived from an EMBL/GenBank/DDBJ whole genome shotgun (WGS) entry which is preliminary data.</text>
</comment>